<name>A0ABP7W7R0_9ACTN</name>
<organism evidence="2 3">
    <name type="scientific">Streptomyces shaanxiensis</name>
    <dbReference type="NCBI Taxonomy" id="653357"/>
    <lineage>
        <taxon>Bacteria</taxon>
        <taxon>Bacillati</taxon>
        <taxon>Actinomycetota</taxon>
        <taxon>Actinomycetes</taxon>
        <taxon>Kitasatosporales</taxon>
        <taxon>Streptomycetaceae</taxon>
        <taxon>Streptomyces</taxon>
    </lineage>
</organism>
<evidence type="ECO:0000313" key="2">
    <source>
        <dbReference type="EMBL" id="GAA4083094.1"/>
    </source>
</evidence>
<evidence type="ECO:0000313" key="3">
    <source>
        <dbReference type="Proteomes" id="UP001499984"/>
    </source>
</evidence>
<sequence>MWASVSAGSGAPGWMEPTGVQLLRLATDGANPVWEFALGQRRTIARDFGGYAETGHWCDAAARVLRARAEGEILLTPDGVTRTMPVPEAETEARVKVVQQLVGRISRYEARMRADGILGENQYVTSADAWDLGRASCMARRGLSTRYCELPEAEAAVVEAGRLAARRYESWQGFLGRLHPRPLSAVRQRQVRQLVRGTWSPCIGS</sequence>
<keyword evidence="3" id="KW-1185">Reference proteome</keyword>
<proteinExistence type="predicted"/>
<reference evidence="3" key="1">
    <citation type="journal article" date="2019" name="Int. J. Syst. Evol. Microbiol.">
        <title>The Global Catalogue of Microorganisms (GCM) 10K type strain sequencing project: providing services to taxonomists for standard genome sequencing and annotation.</title>
        <authorList>
            <consortium name="The Broad Institute Genomics Platform"/>
            <consortium name="The Broad Institute Genome Sequencing Center for Infectious Disease"/>
            <person name="Wu L."/>
            <person name="Ma J."/>
        </authorList>
    </citation>
    <scope>NUCLEOTIDE SEQUENCE [LARGE SCALE GENOMIC DNA]</scope>
    <source>
        <strain evidence="3">JCM 16925</strain>
    </source>
</reference>
<dbReference type="EMBL" id="BAAAZY010000027">
    <property type="protein sequence ID" value="GAA4083094.1"/>
    <property type="molecule type" value="Genomic_DNA"/>
</dbReference>
<protein>
    <recommendedName>
        <fullName evidence="1">DUF1266 domain-containing protein</fullName>
    </recommendedName>
</protein>
<accession>A0ABP7W7R0</accession>
<gene>
    <name evidence="2" type="ORF">GCM10022233_75750</name>
</gene>
<dbReference type="Proteomes" id="UP001499984">
    <property type="component" value="Unassembled WGS sequence"/>
</dbReference>
<evidence type="ECO:0000259" key="1">
    <source>
        <dbReference type="Pfam" id="PF06889"/>
    </source>
</evidence>
<feature type="domain" description="DUF1266" evidence="1">
    <location>
        <begin position="88"/>
        <end position="175"/>
    </location>
</feature>
<dbReference type="InterPro" id="IPR009677">
    <property type="entry name" value="DUF1266"/>
</dbReference>
<dbReference type="Pfam" id="PF06889">
    <property type="entry name" value="DUF1266"/>
    <property type="match status" value="1"/>
</dbReference>
<comment type="caution">
    <text evidence="2">The sequence shown here is derived from an EMBL/GenBank/DDBJ whole genome shotgun (WGS) entry which is preliminary data.</text>
</comment>